<evidence type="ECO:0000313" key="2">
    <source>
        <dbReference type="Proteomes" id="UP000824120"/>
    </source>
</evidence>
<protein>
    <submittedName>
        <fullName evidence="1">Uncharacterized protein</fullName>
    </submittedName>
</protein>
<dbReference type="AlphaFoldDB" id="A0A9J5YPQ2"/>
<dbReference type="EMBL" id="JACXVP010000006">
    <property type="protein sequence ID" value="KAG5601704.1"/>
    <property type="molecule type" value="Genomic_DNA"/>
</dbReference>
<organism evidence="1 2">
    <name type="scientific">Solanum commersonii</name>
    <name type="common">Commerson's wild potato</name>
    <name type="synonym">Commerson's nightshade</name>
    <dbReference type="NCBI Taxonomy" id="4109"/>
    <lineage>
        <taxon>Eukaryota</taxon>
        <taxon>Viridiplantae</taxon>
        <taxon>Streptophyta</taxon>
        <taxon>Embryophyta</taxon>
        <taxon>Tracheophyta</taxon>
        <taxon>Spermatophyta</taxon>
        <taxon>Magnoliopsida</taxon>
        <taxon>eudicotyledons</taxon>
        <taxon>Gunneridae</taxon>
        <taxon>Pentapetalae</taxon>
        <taxon>asterids</taxon>
        <taxon>lamiids</taxon>
        <taxon>Solanales</taxon>
        <taxon>Solanaceae</taxon>
        <taxon>Solanoideae</taxon>
        <taxon>Solaneae</taxon>
        <taxon>Solanum</taxon>
    </lineage>
</organism>
<dbReference type="Proteomes" id="UP000824120">
    <property type="component" value="Chromosome 6"/>
</dbReference>
<keyword evidence="2" id="KW-1185">Reference proteome</keyword>
<comment type="caution">
    <text evidence="1">The sequence shown here is derived from an EMBL/GenBank/DDBJ whole genome shotgun (WGS) entry which is preliminary data.</text>
</comment>
<evidence type="ECO:0000313" key="1">
    <source>
        <dbReference type="EMBL" id="KAG5601704.1"/>
    </source>
</evidence>
<proteinExistence type="predicted"/>
<accession>A0A9J5YPQ2</accession>
<sequence>MESLEGMVDMHDFVEQMGQQVARSVDHDKPWKHSRLWHEQDIKTIFSVDQKRNKEENSVLILTEKGEKQGVPKELRNLFFDDSRSEPPFHPPCNNMMYENIVYLLITWDNKLKIIESFLLDGLGIKPCFHANLVCYVELSLKYFILVLLNLDPFRLQGLSPNPQLIFNSVTSLVNQNYVICKQHTP</sequence>
<name>A0A9J5YPQ2_SOLCO</name>
<reference evidence="1 2" key="1">
    <citation type="submission" date="2020-09" db="EMBL/GenBank/DDBJ databases">
        <title>De no assembly of potato wild relative species, Solanum commersonii.</title>
        <authorList>
            <person name="Cho K."/>
        </authorList>
    </citation>
    <scope>NUCLEOTIDE SEQUENCE [LARGE SCALE GENOMIC DNA]</scope>
    <source>
        <strain evidence="1">LZ3.2</strain>
        <tissue evidence="1">Leaf</tissue>
    </source>
</reference>
<gene>
    <name evidence="1" type="ORF">H5410_033074</name>
</gene>